<dbReference type="HAMAP" id="MF_01935">
    <property type="entry name" value="MenF"/>
    <property type="match status" value="1"/>
</dbReference>
<feature type="binding site" evidence="4">
    <location>
        <position position="309"/>
    </location>
    <ligand>
        <name>Mg(2+)</name>
        <dbReference type="ChEBI" id="CHEBI:18420"/>
    </ligand>
</feature>
<evidence type="ECO:0000259" key="5">
    <source>
        <dbReference type="Pfam" id="PF00425"/>
    </source>
</evidence>
<evidence type="ECO:0000313" key="6">
    <source>
        <dbReference type="EMBL" id="TFB13789.1"/>
    </source>
</evidence>
<dbReference type="InterPro" id="IPR034681">
    <property type="entry name" value="MenF"/>
</dbReference>
<keyword evidence="4" id="KW-0479">Metal-binding</keyword>
<comment type="function">
    <text evidence="4">Catalyzes the conversion of chorismate to isochorismate.</text>
</comment>
<keyword evidence="4" id="KW-0460">Magnesium</keyword>
<comment type="caution">
    <text evidence="6">The sequence shown here is derived from an EMBL/GenBank/DDBJ whole genome shotgun (WGS) entry which is preliminary data.</text>
</comment>
<dbReference type="EMBL" id="SOPW01000022">
    <property type="protein sequence ID" value="TFB13789.1"/>
    <property type="molecule type" value="Genomic_DNA"/>
</dbReference>
<evidence type="ECO:0000256" key="4">
    <source>
        <dbReference type="HAMAP-Rule" id="MF_01935"/>
    </source>
</evidence>
<dbReference type="Proteomes" id="UP000297975">
    <property type="component" value="Unassembled WGS sequence"/>
</dbReference>
<dbReference type="EC" id="5.4.4.2" evidence="4"/>
<evidence type="ECO:0000256" key="2">
    <source>
        <dbReference type="ARBA" id="ARBA00005297"/>
    </source>
</evidence>
<dbReference type="InterPro" id="IPR019999">
    <property type="entry name" value="Anth_synth_I-like"/>
</dbReference>
<dbReference type="PANTHER" id="PTHR42839">
    <property type="entry name" value="ISOCHORISMATE SYNTHASE ENTC"/>
    <property type="match status" value="1"/>
</dbReference>
<name>A0A4Y8IJN3_9BACI</name>
<keyword evidence="7" id="KW-1185">Reference proteome</keyword>
<evidence type="ECO:0000256" key="3">
    <source>
        <dbReference type="ARBA" id="ARBA00023235"/>
    </source>
</evidence>
<dbReference type="Pfam" id="PF00425">
    <property type="entry name" value="Chorismate_bind"/>
    <property type="match status" value="1"/>
</dbReference>
<dbReference type="SUPFAM" id="SSF56322">
    <property type="entry name" value="ADC synthase"/>
    <property type="match status" value="1"/>
</dbReference>
<organism evidence="6 7">
    <name type="scientific">Filobacillus milosensis</name>
    <dbReference type="NCBI Taxonomy" id="94137"/>
    <lineage>
        <taxon>Bacteria</taxon>
        <taxon>Bacillati</taxon>
        <taxon>Bacillota</taxon>
        <taxon>Bacilli</taxon>
        <taxon>Bacillales</taxon>
        <taxon>Bacillaceae</taxon>
        <taxon>Filobacillus</taxon>
    </lineage>
</organism>
<reference evidence="6 7" key="1">
    <citation type="submission" date="2019-03" db="EMBL/GenBank/DDBJ databases">
        <authorList>
            <person name="He R.-H."/>
        </authorList>
    </citation>
    <scope>NUCLEOTIDE SEQUENCE [LARGE SCALE GENOMIC DNA]</scope>
    <source>
        <strain evidence="7">SH 714</strain>
    </source>
</reference>
<keyword evidence="4" id="KW-0474">Menaquinone biosynthesis</keyword>
<evidence type="ECO:0000256" key="1">
    <source>
        <dbReference type="ARBA" id="ARBA00000799"/>
    </source>
</evidence>
<dbReference type="InterPro" id="IPR015890">
    <property type="entry name" value="Chorismate_C"/>
</dbReference>
<dbReference type="AlphaFoldDB" id="A0A4Y8IJN3"/>
<comment type="pathway">
    <text evidence="4">Quinol/quinone metabolism; menaquinone biosynthesis.</text>
</comment>
<sequence length="461" mass="52436">MLKTKQLTINEQLNKVKDQLSDGEQKNVSVIEEINEINPVDFFAAFEATDMHRVFWKDVTENIYFVGIGAHEKFQTNTQDRFQSMKEQWDKYVQNVQVAIDAVKGTGPILLGGFSFNQNISSEKWKKFRPGMMVLPEMMLTVNEEGCYMTYNLSITSSTNVSRTVRELKRWKHQISGLNDNQDSQTVKSTKSLDYRNWNQLILDAVETIKSGKLGKVVLARELEAEFNQDINLKEVLKRLDEDETDSYIYIFDLGQDSFISVTPERLVSVRENELLSTCLAGTISRGETEEEDDVLAWSLLNDEKNLSEHQYVVNMIKEAIEPLTKSISIPDKPVIYPLRSLQHLYTPVKATMKETISIFDLIEKLHPTPALGGEPRELAMEFISSHEPFERGWYAAPIGWVDYQGNGEFAVAIRSALISKNEATLFAGCGIVEESDPEAEYEETKLKFTPMLEALGGVSR</sequence>
<dbReference type="GO" id="GO:0009697">
    <property type="term" value="P:salicylic acid biosynthetic process"/>
    <property type="evidence" value="ECO:0007669"/>
    <property type="project" value="TreeGrafter"/>
</dbReference>
<comment type="cofactor">
    <cofactor evidence="4">
        <name>Mg(2+)</name>
        <dbReference type="ChEBI" id="CHEBI:18420"/>
    </cofactor>
</comment>
<dbReference type="Gene3D" id="3.60.120.10">
    <property type="entry name" value="Anthranilate synthase"/>
    <property type="match status" value="1"/>
</dbReference>
<dbReference type="PRINTS" id="PR00095">
    <property type="entry name" value="ANTSNTHASEI"/>
</dbReference>
<comment type="pathway">
    <text evidence="4">Quinol/quinone metabolism; 1,4-dihydroxy-2-naphthoate biosynthesis; 1,4-dihydroxy-2-naphthoate from chorismate: step 1/7.</text>
</comment>
<keyword evidence="3 4" id="KW-0413">Isomerase</keyword>
<dbReference type="RefSeq" id="WP_134341376.1">
    <property type="nucleotide sequence ID" value="NZ_SOPW01000022.1"/>
</dbReference>
<comment type="catalytic activity">
    <reaction evidence="1 4">
        <text>chorismate = isochorismate</text>
        <dbReference type="Rhea" id="RHEA:18985"/>
        <dbReference type="ChEBI" id="CHEBI:29748"/>
        <dbReference type="ChEBI" id="CHEBI:29780"/>
        <dbReference type="EC" id="5.4.4.2"/>
    </reaction>
</comment>
<dbReference type="PANTHER" id="PTHR42839:SF1">
    <property type="entry name" value="ISOCHORISMATE SYNTHASE MENF"/>
    <property type="match status" value="1"/>
</dbReference>
<dbReference type="UniPathway" id="UPA01057">
    <property type="reaction ID" value="UER00163"/>
</dbReference>
<dbReference type="InterPro" id="IPR005801">
    <property type="entry name" value="ADC_synthase"/>
</dbReference>
<dbReference type="InterPro" id="IPR004561">
    <property type="entry name" value="IsoChor_synthase"/>
</dbReference>
<evidence type="ECO:0000313" key="7">
    <source>
        <dbReference type="Proteomes" id="UP000297975"/>
    </source>
</evidence>
<feature type="active site" description="Proton donor" evidence="4">
    <location>
        <position position="265"/>
    </location>
</feature>
<dbReference type="NCBIfam" id="TIGR00543">
    <property type="entry name" value="isochor_syn"/>
    <property type="match status" value="1"/>
</dbReference>
<dbReference type="UniPathway" id="UPA00079"/>
<feature type="binding site" evidence="4">
    <location>
        <position position="444"/>
    </location>
    <ligand>
        <name>Mg(2+)</name>
        <dbReference type="ChEBI" id="CHEBI:18420"/>
    </ligand>
</feature>
<dbReference type="GO" id="GO:0008909">
    <property type="term" value="F:isochorismate synthase activity"/>
    <property type="evidence" value="ECO:0007669"/>
    <property type="project" value="UniProtKB-UniRule"/>
</dbReference>
<feature type="active site" description="Proton acceptor" evidence="4">
    <location>
        <position position="216"/>
    </location>
</feature>
<feature type="domain" description="Chorismate-utilising enzyme C-terminal" evidence="5">
    <location>
        <begin position="196"/>
        <end position="448"/>
    </location>
</feature>
<comment type="similarity">
    <text evidence="2 4">Belongs to the isochorismate synthase family.</text>
</comment>
<accession>A0A4Y8IJN3</accession>
<dbReference type="OrthoDB" id="9803598at2"/>
<dbReference type="GO" id="GO:0000287">
    <property type="term" value="F:magnesium ion binding"/>
    <property type="evidence" value="ECO:0007669"/>
    <property type="project" value="UniProtKB-UniRule"/>
</dbReference>
<dbReference type="GO" id="GO:0009234">
    <property type="term" value="P:menaquinone biosynthetic process"/>
    <property type="evidence" value="ECO:0007669"/>
    <property type="project" value="UniProtKB-UniRule"/>
</dbReference>
<gene>
    <name evidence="4" type="primary">menF</name>
    <name evidence="6" type="ORF">E3U55_15405</name>
</gene>
<proteinExistence type="inferred from homology"/>
<protein>
    <recommendedName>
        <fullName evidence="4">Isochorismate synthase MenF</fullName>
        <ecNumber evidence="4">5.4.4.2</ecNumber>
    </recommendedName>
    <alternativeName>
        <fullName evidence="4">Isochorismate mutase</fullName>
    </alternativeName>
</protein>